<sequence>MRFAGIHIGFALTGSHCTIPDVLPYLQQLQEEGAELTPIFSAAVLTTDTRFGKAKELYQKVVAITGKEPLTTIVEAEPIGPQNKLDLVVVAPCTGNTLAKLAQGITDSSVTMACKAQLRNNKPVVLAVATNDGLSGNARNLGILLNRRNVYFVPFGQDAPHTKQTSLNAKMSLIPETILEALRQRQIQPVLIPLQD</sequence>
<feature type="domain" description="Flavoprotein" evidence="1">
    <location>
        <begin position="7"/>
        <end position="173"/>
    </location>
</feature>
<dbReference type="Pfam" id="PF02441">
    <property type="entry name" value="Flavoprotein"/>
    <property type="match status" value="1"/>
</dbReference>
<evidence type="ECO:0000313" key="3">
    <source>
        <dbReference type="Proteomes" id="UP000295008"/>
    </source>
</evidence>
<proteinExistence type="predicted"/>
<dbReference type="EMBL" id="SLUN01000032">
    <property type="protein sequence ID" value="TCL61797.1"/>
    <property type="molecule type" value="Genomic_DNA"/>
</dbReference>
<protein>
    <submittedName>
        <fullName evidence="2">Dipicolinate synthase subunit B</fullName>
    </submittedName>
</protein>
<dbReference type="InterPro" id="IPR036551">
    <property type="entry name" value="Flavin_trans-like"/>
</dbReference>
<dbReference type="GO" id="GO:0003824">
    <property type="term" value="F:catalytic activity"/>
    <property type="evidence" value="ECO:0007669"/>
    <property type="project" value="InterPro"/>
</dbReference>
<dbReference type="NCBIfam" id="NF006161">
    <property type="entry name" value="PRK08305.1"/>
    <property type="match status" value="1"/>
</dbReference>
<accession>A0A4V2QCV3</accession>
<dbReference type="InterPro" id="IPR014214">
    <property type="entry name" value="Dipicolinic_acid_synth_B"/>
</dbReference>
<comment type="caution">
    <text evidence="2">The sequence shown here is derived from an EMBL/GenBank/DDBJ whole genome shotgun (WGS) entry which is preliminary data.</text>
</comment>
<dbReference type="Gene3D" id="3.40.50.1950">
    <property type="entry name" value="Flavin prenyltransferase-like"/>
    <property type="match status" value="1"/>
</dbReference>
<organism evidence="2 3">
    <name type="scientific">Hydrogenispora ethanolica</name>
    <dbReference type="NCBI Taxonomy" id="1082276"/>
    <lineage>
        <taxon>Bacteria</taxon>
        <taxon>Bacillati</taxon>
        <taxon>Bacillota</taxon>
        <taxon>Hydrogenispora</taxon>
    </lineage>
</organism>
<dbReference type="NCBIfam" id="TIGR02852">
    <property type="entry name" value="spore_dpaB"/>
    <property type="match status" value="1"/>
</dbReference>
<dbReference type="InterPro" id="IPR003382">
    <property type="entry name" value="Flavoprotein"/>
</dbReference>
<reference evidence="2 3" key="1">
    <citation type="submission" date="2019-03" db="EMBL/GenBank/DDBJ databases">
        <title>Genomic Encyclopedia of Type Strains, Phase IV (KMG-IV): sequencing the most valuable type-strain genomes for metagenomic binning, comparative biology and taxonomic classification.</title>
        <authorList>
            <person name="Goeker M."/>
        </authorList>
    </citation>
    <scope>NUCLEOTIDE SEQUENCE [LARGE SCALE GENOMIC DNA]</scope>
    <source>
        <strain evidence="2 3">LX-B</strain>
    </source>
</reference>
<dbReference type="SUPFAM" id="SSF52507">
    <property type="entry name" value="Homo-oligomeric flavin-containing Cys decarboxylases, HFCD"/>
    <property type="match status" value="1"/>
</dbReference>
<evidence type="ECO:0000313" key="2">
    <source>
        <dbReference type="EMBL" id="TCL61797.1"/>
    </source>
</evidence>
<keyword evidence="3" id="KW-1185">Reference proteome</keyword>
<name>A0A4V2QCV3_HYDET</name>
<dbReference type="PIRSF" id="PIRSF001390">
    <property type="entry name" value="Dipicolinate_synth_subunit_B"/>
    <property type="match status" value="1"/>
</dbReference>
<gene>
    <name evidence="2" type="ORF">EDC14_103230</name>
</gene>
<dbReference type="RefSeq" id="WP_132016194.1">
    <property type="nucleotide sequence ID" value="NZ_SLUN01000032.1"/>
</dbReference>
<dbReference type="Proteomes" id="UP000295008">
    <property type="component" value="Unassembled WGS sequence"/>
</dbReference>
<dbReference type="AlphaFoldDB" id="A0A4V2QCV3"/>
<dbReference type="OrthoDB" id="9792688at2"/>
<evidence type="ECO:0000259" key="1">
    <source>
        <dbReference type="Pfam" id="PF02441"/>
    </source>
</evidence>